<dbReference type="Proteomes" id="UP000521032">
    <property type="component" value="Unassembled WGS sequence"/>
</dbReference>
<comment type="caution">
    <text evidence="4">The sequence shown here is derived from an EMBL/GenBank/DDBJ whole genome shotgun (WGS) entry which is preliminary data.</text>
</comment>
<name>A0A6V7R714_9BACL</name>
<dbReference type="PROSITE" id="PS00910">
    <property type="entry name" value="UPF0029"/>
    <property type="match status" value="1"/>
</dbReference>
<dbReference type="InterPro" id="IPR001498">
    <property type="entry name" value="Impact_N"/>
</dbReference>
<dbReference type="RefSeq" id="WP_186085130.1">
    <property type="nucleotide sequence ID" value="NZ_BMDB01000001.1"/>
</dbReference>
<evidence type="ECO:0000259" key="3">
    <source>
        <dbReference type="Pfam" id="PF09186"/>
    </source>
</evidence>
<dbReference type="PANTHER" id="PTHR16301:SF20">
    <property type="entry name" value="IMPACT FAMILY MEMBER YIGZ"/>
    <property type="match status" value="1"/>
</dbReference>
<dbReference type="Gene3D" id="3.30.230.30">
    <property type="entry name" value="Impact, N-terminal domain"/>
    <property type="match status" value="1"/>
</dbReference>
<organism evidence="4 5">
    <name type="scientific">Phocicoccus schoeneichii</name>
    <dbReference type="NCBI Taxonomy" id="1812261"/>
    <lineage>
        <taxon>Bacteria</taxon>
        <taxon>Bacillati</taxon>
        <taxon>Bacillota</taxon>
        <taxon>Bacilli</taxon>
        <taxon>Bacillales</taxon>
        <taxon>Salinicoccaceae</taxon>
        <taxon>Phocicoccus</taxon>
    </lineage>
</organism>
<feature type="domain" description="Impact N-terminal" evidence="2">
    <location>
        <begin position="18"/>
        <end position="123"/>
    </location>
</feature>
<dbReference type="InterPro" id="IPR020568">
    <property type="entry name" value="Ribosomal_Su5_D2-typ_SF"/>
</dbReference>
<dbReference type="EMBL" id="CAJEWE010000006">
    <property type="protein sequence ID" value="CAD2072652.1"/>
    <property type="molecule type" value="Genomic_DNA"/>
</dbReference>
<dbReference type="GO" id="GO:0006446">
    <property type="term" value="P:regulation of translational initiation"/>
    <property type="evidence" value="ECO:0007669"/>
    <property type="project" value="TreeGrafter"/>
</dbReference>
<keyword evidence="5" id="KW-1185">Reference proteome</keyword>
<reference evidence="4 5" key="1">
    <citation type="submission" date="2020-07" db="EMBL/GenBank/DDBJ databases">
        <authorList>
            <person name="Criscuolo A."/>
        </authorList>
    </citation>
    <scope>NUCLEOTIDE SEQUENCE [LARGE SCALE GENOMIC DNA]</scope>
    <source>
        <strain evidence="5">CIP 111030</strain>
    </source>
</reference>
<protein>
    <submittedName>
        <fullName evidence="4">IMPACT family member YigZ</fullName>
    </submittedName>
</protein>
<dbReference type="GO" id="GO:0005737">
    <property type="term" value="C:cytoplasm"/>
    <property type="evidence" value="ECO:0007669"/>
    <property type="project" value="TreeGrafter"/>
</dbReference>
<dbReference type="Pfam" id="PF09186">
    <property type="entry name" value="DUF1949"/>
    <property type="match status" value="1"/>
</dbReference>
<accession>A0A6V7R714</accession>
<dbReference type="InterPro" id="IPR035647">
    <property type="entry name" value="EFG_III/V"/>
</dbReference>
<comment type="similarity">
    <text evidence="1">Belongs to the IMPACT family.</text>
</comment>
<evidence type="ECO:0000313" key="5">
    <source>
        <dbReference type="Proteomes" id="UP000521032"/>
    </source>
</evidence>
<dbReference type="InterPro" id="IPR020569">
    <property type="entry name" value="UPF0029_Impact_CS"/>
</dbReference>
<dbReference type="SUPFAM" id="SSF54211">
    <property type="entry name" value="Ribosomal protein S5 domain 2-like"/>
    <property type="match status" value="1"/>
</dbReference>
<dbReference type="InterPro" id="IPR036956">
    <property type="entry name" value="Impact_N_sf"/>
</dbReference>
<dbReference type="PANTHER" id="PTHR16301">
    <property type="entry name" value="IMPACT-RELATED"/>
    <property type="match status" value="1"/>
</dbReference>
<dbReference type="InterPro" id="IPR015269">
    <property type="entry name" value="UPF0029_Impact_C"/>
</dbReference>
<dbReference type="Gene3D" id="3.30.70.240">
    <property type="match status" value="1"/>
</dbReference>
<feature type="domain" description="UPF0029" evidence="3">
    <location>
        <begin position="139"/>
        <end position="193"/>
    </location>
</feature>
<sequence length="211" mass="24093">MEQAYMNHKNIKTEIDIKKSRFISHIARTETEDDARLFIQKIKKEHREATHNCSAYIIGESALIQRADDDGEPSGTAGVPILEVLKRESLYNCTVVVTRYFGGIKLGAGGLIRAYSQSAAEAVKDSGKVFLVPMIPTEIVLDYTFTNKFEYFLGNENIEIKDQEYTDKVTYHLMIEEPMVEKVRETLKEITSDTFWITTKDVEMAERVLVL</sequence>
<dbReference type="AlphaFoldDB" id="A0A6V7R714"/>
<evidence type="ECO:0000256" key="1">
    <source>
        <dbReference type="ARBA" id="ARBA00007665"/>
    </source>
</evidence>
<proteinExistence type="inferred from homology"/>
<dbReference type="NCBIfam" id="TIGR00257">
    <property type="entry name" value="IMPACT_YIGZ"/>
    <property type="match status" value="1"/>
</dbReference>
<dbReference type="InterPro" id="IPR015796">
    <property type="entry name" value="Impact_YigZ-like"/>
</dbReference>
<dbReference type="SUPFAM" id="SSF54980">
    <property type="entry name" value="EF-G C-terminal domain-like"/>
    <property type="match status" value="1"/>
</dbReference>
<evidence type="ECO:0000259" key="2">
    <source>
        <dbReference type="Pfam" id="PF01205"/>
    </source>
</evidence>
<dbReference type="InterPro" id="IPR023582">
    <property type="entry name" value="Impact"/>
</dbReference>
<evidence type="ECO:0000313" key="4">
    <source>
        <dbReference type="EMBL" id="CAD2072652.1"/>
    </source>
</evidence>
<dbReference type="Pfam" id="PF01205">
    <property type="entry name" value="Impact_N"/>
    <property type="match status" value="1"/>
</dbReference>
<gene>
    <name evidence="4" type="primary">yigZ</name>
    <name evidence="4" type="ORF">JEOSCH030_00354</name>
</gene>